<dbReference type="OrthoDB" id="514967at2759"/>
<gene>
    <name evidence="7" type="ORF">Goshw_027839</name>
</gene>
<dbReference type="EMBL" id="JABFAF010000007">
    <property type="protein sequence ID" value="MBA0861440.1"/>
    <property type="molecule type" value="Genomic_DNA"/>
</dbReference>
<keyword evidence="1" id="KW-0479">Metal-binding</keyword>
<evidence type="ECO:0000313" key="8">
    <source>
        <dbReference type="Proteomes" id="UP000593576"/>
    </source>
</evidence>
<dbReference type="GO" id="GO:0005634">
    <property type="term" value="C:nucleus"/>
    <property type="evidence" value="ECO:0007669"/>
    <property type="project" value="InterPro"/>
</dbReference>
<accession>A0A7J9LRV7</accession>
<evidence type="ECO:0000259" key="6">
    <source>
        <dbReference type="PROSITE" id="PS51141"/>
    </source>
</evidence>
<dbReference type="PANTHER" id="PTHR31251">
    <property type="entry name" value="SQUAMOSA PROMOTER-BINDING-LIKE PROTEIN 4"/>
    <property type="match status" value="1"/>
</dbReference>
<keyword evidence="8" id="KW-1185">Reference proteome</keyword>
<dbReference type="GO" id="GO:0003677">
    <property type="term" value="F:DNA binding"/>
    <property type="evidence" value="ECO:0007669"/>
    <property type="project" value="InterPro"/>
</dbReference>
<feature type="region of interest" description="Disordered" evidence="5">
    <location>
        <begin position="270"/>
        <end position="289"/>
    </location>
</feature>
<evidence type="ECO:0000256" key="3">
    <source>
        <dbReference type="ARBA" id="ARBA00022833"/>
    </source>
</evidence>
<keyword evidence="2 4" id="KW-0863">Zinc-finger</keyword>
<evidence type="ECO:0000256" key="2">
    <source>
        <dbReference type="ARBA" id="ARBA00022771"/>
    </source>
</evidence>
<dbReference type="Proteomes" id="UP000593576">
    <property type="component" value="Unassembled WGS sequence"/>
</dbReference>
<dbReference type="PANTHER" id="PTHR31251:SF208">
    <property type="entry name" value="SQUAMOSA PROMOTER-BINDING-LIKE PROTEIN 18"/>
    <property type="match status" value="1"/>
</dbReference>
<protein>
    <recommendedName>
        <fullName evidence="6">SBP-type domain-containing protein</fullName>
    </recommendedName>
</protein>
<dbReference type="AlphaFoldDB" id="A0A7J9LRV7"/>
<proteinExistence type="predicted"/>
<evidence type="ECO:0000313" key="7">
    <source>
        <dbReference type="EMBL" id="MBA0861440.1"/>
    </source>
</evidence>
<dbReference type="GO" id="GO:0008270">
    <property type="term" value="F:zinc ion binding"/>
    <property type="evidence" value="ECO:0007669"/>
    <property type="project" value="UniProtKB-KW"/>
</dbReference>
<dbReference type="InterPro" id="IPR004333">
    <property type="entry name" value="SBP_dom"/>
</dbReference>
<evidence type="ECO:0000256" key="5">
    <source>
        <dbReference type="SAM" id="MobiDB-lite"/>
    </source>
</evidence>
<evidence type="ECO:0000256" key="4">
    <source>
        <dbReference type="PROSITE-ProRule" id="PRU00470"/>
    </source>
</evidence>
<dbReference type="Pfam" id="PF03110">
    <property type="entry name" value="SBP"/>
    <property type="match status" value="2"/>
</dbReference>
<feature type="domain" description="SBP-type" evidence="6">
    <location>
        <begin position="171"/>
        <end position="280"/>
    </location>
</feature>
<sequence>MESLSVIQWLEKRKQLFLFVCNCKCPPFLQSFLFVYYIFIPLNIDSSSFFLFKRSFILGENSRKKLNKQGVEVKGFLILMDWNLKATSWDFTEFVQETVSNADTDIINGNESNSYKLVNSIGDFRVDLKLGQVGNSGELPSNKWKEPRVLKMESSSSSSKKFRPTNIGTHPVVCLVDECNTDLSNCRDYHRRHKVCELHSKTAEVMINGLKQRFCQQCSRSLLVFSVPSVFRGWIIVVFPDSSTVTWLFFCRFHSLEEFDNEKRSCRARLDRHNRRRRKPQPDPLSHSRSYFSNYQGSQMLPFSGLQVYPSTRVVKTTCPESRYLNLKQPPSKQNLLLGSSSSNYREGKQQCSFLQGKNQTPAKASICQPVLRGVAPFSEGNGGCQSMLCDRLTTQVRDSDCALSLLSSPLLHTSGIGLSNMVQPQSFPLVQSLGPSLQDHIIEPMGSVIANGRETTVHGSGMFHMGSGGSSASEPPENLGFHWQ</sequence>
<reference evidence="7 8" key="1">
    <citation type="journal article" date="2019" name="Genome Biol. Evol.">
        <title>Insights into the evolution of the New World diploid cottons (Gossypium, subgenus Houzingenia) based on genome sequencing.</title>
        <authorList>
            <person name="Grover C.E."/>
            <person name="Arick M.A. 2nd"/>
            <person name="Thrash A."/>
            <person name="Conover J.L."/>
            <person name="Sanders W.S."/>
            <person name="Peterson D.G."/>
            <person name="Frelichowski J.E."/>
            <person name="Scheffler J.A."/>
            <person name="Scheffler B.E."/>
            <person name="Wendel J.F."/>
        </authorList>
    </citation>
    <scope>NUCLEOTIDE SEQUENCE [LARGE SCALE GENOMIC DNA]</scope>
    <source>
        <strain evidence="7">1</strain>
        <tissue evidence="7">Leaf</tissue>
    </source>
</reference>
<dbReference type="Gene3D" id="4.10.1100.10">
    <property type="entry name" value="Transcription factor, SBP-box domain"/>
    <property type="match status" value="1"/>
</dbReference>
<evidence type="ECO:0000256" key="1">
    <source>
        <dbReference type="ARBA" id="ARBA00022723"/>
    </source>
</evidence>
<keyword evidence="3" id="KW-0862">Zinc</keyword>
<dbReference type="PROSITE" id="PS51141">
    <property type="entry name" value="ZF_SBP"/>
    <property type="match status" value="1"/>
</dbReference>
<dbReference type="InterPro" id="IPR044817">
    <property type="entry name" value="SBP-like"/>
</dbReference>
<organism evidence="7 8">
    <name type="scientific">Gossypium schwendimanii</name>
    <name type="common">Cotton</name>
    <dbReference type="NCBI Taxonomy" id="34291"/>
    <lineage>
        <taxon>Eukaryota</taxon>
        <taxon>Viridiplantae</taxon>
        <taxon>Streptophyta</taxon>
        <taxon>Embryophyta</taxon>
        <taxon>Tracheophyta</taxon>
        <taxon>Spermatophyta</taxon>
        <taxon>Magnoliopsida</taxon>
        <taxon>eudicotyledons</taxon>
        <taxon>Gunneridae</taxon>
        <taxon>Pentapetalae</taxon>
        <taxon>rosids</taxon>
        <taxon>malvids</taxon>
        <taxon>Malvales</taxon>
        <taxon>Malvaceae</taxon>
        <taxon>Malvoideae</taxon>
        <taxon>Gossypium</taxon>
    </lineage>
</organism>
<comment type="caution">
    <text evidence="7">The sequence shown here is derived from an EMBL/GenBank/DDBJ whole genome shotgun (WGS) entry which is preliminary data.</text>
</comment>
<dbReference type="SUPFAM" id="SSF103612">
    <property type="entry name" value="SBT domain"/>
    <property type="match status" value="2"/>
</dbReference>
<name>A0A7J9LRV7_GOSSC</name>
<dbReference type="InterPro" id="IPR036893">
    <property type="entry name" value="SBP_sf"/>
</dbReference>